<name>A0A556RCT6_9BIFI</name>
<proteinExistence type="predicted"/>
<dbReference type="AlphaFoldDB" id="A0A556RCT6"/>
<reference evidence="1 2" key="1">
    <citation type="submission" date="2019-07" db="EMBL/GenBank/DDBJ databases">
        <title>Bifidobacterium asteroides genomes.</title>
        <authorList>
            <person name="Zheng H."/>
        </authorList>
    </citation>
    <scope>NUCLEOTIDE SEQUENCE [LARGE SCALE GENOMIC DNA]</scope>
    <source>
        <strain evidence="1 2">W8111</strain>
    </source>
</reference>
<evidence type="ECO:0000313" key="1">
    <source>
        <dbReference type="EMBL" id="TSJ86688.1"/>
    </source>
</evidence>
<organism evidence="1 2">
    <name type="scientific">Bifidobacterium asteroides</name>
    <dbReference type="NCBI Taxonomy" id="1684"/>
    <lineage>
        <taxon>Bacteria</taxon>
        <taxon>Bacillati</taxon>
        <taxon>Actinomycetota</taxon>
        <taxon>Actinomycetes</taxon>
        <taxon>Bifidobacteriales</taxon>
        <taxon>Bifidobacteriaceae</taxon>
        <taxon>Bifidobacterium</taxon>
    </lineage>
</organism>
<comment type="caution">
    <text evidence="1">The sequence shown here is derived from an EMBL/GenBank/DDBJ whole genome shotgun (WGS) entry which is preliminary data.</text>
</comment>
<dbReference type="Proteomes" id="UP000317536">
    <property type="component" value="Unassembled WGS sequence"/>
</dbReference>
<dbReference type="EMBL" id="VMHJ01000001">
    <property type="protein sequence ID" value="TSJ86688.1"/>
    <property type="molecule type" value="Genomic_DNA"/>
</dbReference>
<evidence type="ECO:0000313" key="2">
    <source>
        <dbReference type="Proteomes" id="UP000317536"/>
    </source>
</evidence>
<gene>
    <name evidence="1" type="ORF">FPK29_03205</name>
</gene>
<protein>
    <submittedName>
        <fullName evidence="1">Uncharacterized protein</fullName>
    </submittedName>
</protein>
<sequence length="116" mass="12512">MGLFGGNQDAQERYYNLPVGTVYNGMKGMLEESSRFALKHADDLSCSCTFNTGISMTTWGEKMTAVVSPSGDGAKVNVTVAAKIGGNAIWQGSKNAKNLTTFFDGLSEYLQSHMEK</sequence>
<accession>A0A556RCT6</accession>